<feature type="transmembrane region" description="Helical" evidence="1">
    <location>
        <begin position="353"/>
        <end position="372"/>
    </location>
</feature>
<gene>
    <name evidence="2" type="ORF">Asi02nite_34600</name>
</gene>
<sequence length="383" mass="40627">MAAPGEVSATAALPERPVISTPSQDLHPAVRAAQQRSVARQPWLGLAGLLLVVPVAVALAFALDGPVRSLLVIGPLVTFSLVPTAVVAFWWEDWPGTALAPRWLAGWLNTLFILAAGVGLTFLGQFIAGGGVDPRGVFDPNPPPGSLPTFPGTLPIAGAAFTAMLQFTLVNEGWPLRKLRRVPGGLLAGLVAWGAAVLIYYFVVDVHPPASTGLHTETGPMSGAALGALTVTVGAWQTWLYVTWRGWPFNLIKRRWLRLLVANATVAVGGWATYTLIHLAVSPGKIIAGAAAFIAAGLVVSMLFENAVRPHITAVMDKWLSVLTVSALAVVLYVVLTAYARTVEFGRVEPSEFVVHGCLNALAFSVITHVAVGRRWPFARDLP</sequence>
<accession>A0ABQ4CSW3</accession>
<name>A0ABQ4CSW3_9ACTN</name>
<feature type="transmembrane region" description="Helical" evidence="1">
    <location>
        <begin position="320"/>
        <end position="341"/>
    </location>
</feature>
<feature type="transmembrane region" description="Helical" evidence="1">
    <location>
        <begin position="182"/>
        <end position="203"/>
    </location>
</feature>
<evidence type="ECO:0000256" key="1">
    <source>
        <dbReference type="SAM" id="Phobius"/>
    </source>
</evidence>
<keyword evidence="1" id="KW-0472">Membrane</keyword>
<protein>
    <recommendedName>
        <fullName evidence="4">Integral membrane protein</fullName>
    </recommendedName>
</protein>
<feature type="transmembrane region" description="Helical" evidence="1">
    <location>
        <begin position="43"/>
        <end position="63"/>
    </location>
</feature>
<feature type="transmembrane region" description="Helical" evidence="1">
    <location>
        <begin position="223"/>
        <end position="244"/>
    </location>
</feature>
<proteinExistence type="predicted"/>
<feature type="transmembrane region" description="Helical" evidence="1">
    <location>
        <begin position="148"/>
        <end position="170"/>
    </location>
</feature>
<evidence type="ECO:0008006" key="4">
    <source>
        <dbReference type="Google" id="ProtNLM"/>
    </source>
</evidence>
<feature type="transmembrane region" description="Helical" evidence="1">
    <location>
        <begin position="69"/>
        <end position="91"/>
    </location>
</feature>
<keyword evidence="1" id="KW-1133">Transmembrane helix</keyword>
<comment type="caution">
    <text evidence="2">The sequence shown here is derived from an EMBL/GenBank/DDBJ whole genome shotgun (WGS) entry which is preliminary data.</text>
</comment>
<reference evidence="2 3" key="1">
    <citation type="submission" date="2021-01" db="EMBL/GenBank/DDBJ databases">
        <title>Whole genome shotgun sequence of Asanoa siamensis NBRC 107932.</title>
        <authorList>
            <person name="Komaki H."/>
            <person name="Tamura T."/>
        </authorList>
    </citation>
    <scope>NUCLEOTIDE SEQUENCE [LARGE SCALE GENOMIC DNA]</scope>
    <source>
        <strain evidence="2 3">NBRC 107932</strain>
    </source>
</reference>
<evidence type="ECO:0000313" key="3">
    <source>
        <dbReference type="Proteomes" id="UP000604117"/>
    </source>
</evidence>
<dbReference type="EMBL" id="BONE01000025">
    <property type="protein sequence ID" value="GIF73942.1"/>
    <property type="molecule type" value="Genomic_DNA"/>
</dbReference>
<dbReference type="Proteomes" id="UP000604117">
    <property type="component" value="Unassembled WGS sequence"/>
</dbReference>
<evidence type="ECO:0000313" key="2">
    <source>
        <dbReference type="EMBL" id="GIF73942.1"/>
    </source>
</evidence>
<keyword evidence="1" id="KW-0812">Transmembrane</keyword>
<keyword evidence="3" id="KW-1185">Reference proteome</keyword>
<feature type="transmembrane region" description="Helical" evidence="1">
    <location>
        <begin position="103"/>
        <end position="128"/>
    </location>
</feature>
<feature type="transmembrane region" description="Helical" evidence="1">
    <location>
        <begin position="256"/>
        <end position="280"/>
    </location>
</feature>
<feature type="transmembrane region" description="Helical" evidence="1">
    <location>
        <begin position="286"/>
        <end position="308"/>
    </location>
</feature>
<organism evidence="2 3">
    <name type="scientific">Asanoa siamensis</name>
    <dbReference type="NCBI Taxonomy" id="926357"/>
    <lineage>
        <taxon>Bacteria</taxon>
        <taxon>Bacillati</taxon>
        <taxon>Actinomycetota</taxon>
        <taxon>Actinomycetes</taxon>
        <taxon>Micromonosporales</taxon>
        <taxon>Micromonosporaceae</taxon>
        <taxon>Asanoa</taxon>
    </lineage>
</organism>